<evidence type="ECO:0000256" key="3">
    <source>
        <dbReference type="ARBA" id="ARBA00023027"/>
    </source>
</evidence>
<dbReference type="OrthoDB" id="202470at2759"/>
<protein>
    <submittedName>
        <fullName evidence="5">NAD(P)-binding protein</fullName>
    </submittedName>
</protein>
<dbReference type="Gene3D" id="3.40.50.720">
    <property type="entry name" value="NAD(P)-binding Rossmann-like Domain"/>
    <property type="match status" value="1"/>
</dbReference>
<dbReference type="AlphaFoldDB" id="A0A4Y7TKJ1"/>
<evidence type="ECO:0000313" key="6">
    <source>
        <dbReference type="Proteomes" id="UP000298030"/>
    </source>
</evidence>
<organism evidence="5 6">
    <name type="scientific">Coprinellus micaceus</name>
    <name type="common">Glistening ink-cap mushroom</name>
    <name type="synonym">Coprinus micaceus</name>
    <dbReference type="NCBI Taxonomy" id="71717"/>
    <lineage>
        <taxon>Eukaryota</taxon>
        <taxon>Fungi</taxon>
        <taxon>Dikarya</taxon>
        <taxon>Basidiomycota</taxon>
        <taxon>Agaricomycotina</taxon>
        <taxon>Agaricomycetes</taxon>
        <taxon>Agaricomycetidae</taxon>
        <taxon>Agaricales</taxon>
        <taxon>Agaricineae</taxon>
        <taxon>Psathyrellaceae</taxon>
        <taxon>Coprinellus</taxon>
    </lineage>
</organism>
<dbReference type="InterPro" id="IPR036291">
    <property type="entry name" value="NAD(P)-bd_dom_sf"/>
</dbReference>
<dbReference type="SUPFAM" id="SSF51735">
    <property type="entry name" value="NAD(P)-binding Rossmann-fold domains"/>
    <property type="match status" value="1"/>
</dbReference>
<gene>
    <name evidence="5" type="ORF">FA13DRAFT_1660413</name>
</gene>
<dbReference type="Pfam" id="PF01370">
    <property type="entry name" value="Epimerase"/>
    <property type="match status" value="1"/>
</dbReference>
<keyword evidence="6" id="KW-1185">Reference proteome</keyword>
<accession>A0A4Y7TKJ1</accession>
<reference evidence="5 6" key="1">
    <citation type="journal article" date="2019" name="Nat. Ecol. Evol.">
        <title>Megaphylogeny resolves global patterns of mushroom evolution.</title>
        <authorList>
            <person name="Varga T."/>
            <person name="Krizsan K."/>
            <person name="Foldi C."/>
            <person name="Dima B."/>
            <person name="Sanchez-Garcia M."/>
            <person name="Sanchez-Ramirez S."/>
            <person name="Szollosi G.J."/>
            <person name="Szarkandi J.G."/>
            <person name="Papp V."/>
            <person name="Albert L."/>
            <person name="Andreopoulos W."/>
            <person name="Angelini C."/>
            <person name="Antonin V."/>
            <person name="Barry K.W."/>
            <person name="Bougher N.L."/>
            <person name="Buchanan P."/>
            <person name="Buyck B."/>
            <person name="Bense V."/>
            <person name="Catcheside P."/>
            <person name="Chovatia M."/>
            <person name="Cooper J."/>
            <person name="Damon W."/>
            <person name="Desjardin D."/>
            <person name="Finy P."/>
            <person name="Geml J."/>
            <person name="Haridas S."/>
            <person name="Hughes K."/>
            <person name="Justo A."/>
            <person name="Karasinski D."/>
            <person name="Kautmanova I."/>
            <person name="Kiss B."/>
            <person name="Kocsube S."/>
            <person name="Kotiranta H."/>
            <person name="LaButti K.M."/>
            <person name="Lechner B.E."/>
            <person name="Liimatainen K."/>
            <person name="Lipzen A."/>
            <person name="Lukacs Z."/>
            <person name="Mihaltcheva S."/>
            <person name="Morgado L.N."/>
            <person name="Niskanen T."/>
            <person name="Noordeloos M.E."/>
            <person name="Ohm R.A."/>
            <person name="Ortiz-Santana B."/>
            <person name="Ovrebo C."/>
            <person name="Racz N."/>
            <person name="Riley R."/>
            <person name="Savchenko A."/>
            <person name="Shiryaev A."/>
            <person name="Soop K."/>
            <person name="Spirin V."/>
            <person name="Szebenyi C."/>
            <person name="Tomsovsky M."/>
            <person name="Tulloss R.E."/>
            <person name="Uehling J."/>
            <person name="Grigoriev I.V."/>
            <person name="Vagvolgyi C."/>
            <person name="Papp T."/>
            <person name="Martin F.M."/>
            <person name="Miettinen O."/>
            <person name="Hibbett D.S."/>
            <person name="Nagy L.G."/>
        </authorList>
    </citation>
    <scope>NUCLEOTIDE SEQUENCE [LARGE SCALE GENOMIC DNA]</scope>
    <source>
        <strain evidence="5 6">FP101781</strain>
    </source>
</reference>
<keyword evidence="3" id="KW-0520">NAD</keyword>
<proteinExistence type="inferred from homology"/>
<comment type="similarity">
    <text evidence="1">Belongs to the NAD(P)-dependent epimerase/dehydratase family.</text>
</comment>
<dbReference type="PANTHER" id="PTHR43103">
    <property type="entry name" value="NUCLEOSIDE-DIPHOSPHATE-SUGAR EPIMERASE"/>
    <property type="match status" value="1"/>
</dbReference>
<dbReference type="STRING" id="71717.A0A4Y7TKJ1"/>
<evidence type="ECO:0000256" key="1">
    <source>
        <dbReference type="ARBA" id="ARBA00007637"/>
    </source>
</evidence>
<dbReference type="Proteomes" id="UP000298030">
    <property type="component" value="Unassembled WGS sequence"/>
</dbReference>
<name>A0A4Y7TKJ1_COPMI</name>
<dbReference type="EMBL" id="QPFP01000009">
    <property type="protein sequence ID" value="TEB34458.1"/>
    <property type="molecule type" value="Genomic_DNA"/>
</dbReference>
<evidence type="ECO:0000259" key="4">
    <source>
        <dbReference type="Pfam" id="PF01370"/>
    </source>
</evidence>
<keyword evidence="2" id="KW-0560">Oxidoreductase</keyword>
<feature type="domain" description="NAD-dependent epimerase/dehydratase" evidence="4">
    <location>
        <begin position="3"/>
        <end position="173"/>
    </location>
</feature>
<dbReference type="PANTHER" id="PTHR43103:SF5">
    <property type="entry name" value="4-EPIMERASE, PUTATIVE (AFU_ORTHOLOGUE AFUA_7G00360)-RELATED"/>
    <property type="match status" value="1"/>
</dbReference>
<sequence length="285" mass="31547">MKIAVTGCNGRVGRPTVKAALARGYEVVGIDNTTPPRDAFPKGDLFTFHQGDLLKFDVALALLKGCDAVIHLAGIPNPADFKVESHNTNVVLSWNVLRACAELGINRVAQASSVNIITLVFAAASAIEYFPLDEDHPCTPDEPYGLSKLIAETQAATLVRRFPQMRIASLRLSWAVPRSVSAARDPEEEWTARDLWGYVHHYSAADAFIRATAPHRPWTSGHEAFFIVAPEIAHQGDSRALKEKWYPNTPIKEGKTIDGLTGFFDCTKAQEYLGWVHRDEWPELE</sequence>
<evidence type="ECO:0000256" key="2">
    <source>
        <dbReference type="ARBA" id="ARBA00023002"/>
    </source>
</evidence>
<evidence type="ECO:0000313" key="5">
    <source>
        <dbReference type="EMBL" id="TEB34458.1"/>
    </source>
</evidence>
<dbReference type="InterPro" id="IPR001509">
    <property type="entry name" value="Epimerase_deHydtase"/>
</dbReference>
<dbReference type="GO" id="GO:0016491">
    <property type="term" value="F:oxidoreductase activity"/>
    <property type="evidence" value="ECO:0007669"/>
    <property type="project" value="UniProtKB-KW"/>
</dbReference>
<comment type="caution">
    <text evidence="5">The sequence shown here is derived from an EMBL/GenBank/DDBJ whole genome shotgun (WGS) entry which is preliminary data.</text>
</comment>